<dbReference type="EMBL" id="JAWDGP010003139">
    <property type="protein sequence ID" value="KAK3777071.1"/>
    <property type="molecule type" value="Genomic_DNA"/>
</dbReference>
<dbReference type="InterPro" id="IPR003137">
    <property type="entry name" value="PA_domain"/>
</dbReference>
<evidence type="ECO:0000256" key="3">
    <source>
        <dbReference type="ARBA" id="ARBA00022723"/>
    </source>
</evidence>
<evidence type="ECO:0000256" key="4">
    <source>
        <dbReference type="ARBA" id="ARBA00022771"/>
    </source>
</evidence>
<dbReference type="Pfam" id="PF13639">
    <property type="entry name" value="zf-RING_2"/>
    <property type="match status" value="1"/>
</dbReference>
<feature type="compositionally biased region" description="Acidic residues" evidence="9">
    <location>
        <begin position="425"/>
        <end position="436"/>
    </location>
</feature>
<comment type="caution">
    <text evidence="13">The sequence shown here is derived from an EMBL/GenBank/DDBJ whole genome shotgun (WGS) entry which is preliminary data.</text>
</comment>
<dbReference type="Proteomes" id="UP001283361">
    <property type="component" value="Unassembled WGS sequence"/>
</dbReference>
<keyword evidence="11" id="KW-0732">Signal</keyword>
<evidence type="ECO:0000256" key="9">
    <source>
        <dbReference type="SAM" id="MobiDB-lite"/>
    </source>
</evidence>
<feature type="chain" id="PRO_5042228066" description="RING-type domain-containing protein" evidence="11">
    <location>
        <begin position="34"/>
        <end position="533"/>
    </location>
</feature>
<reference evidence="13" key="1">
    <citation type="journal article" date="2023" name="G3 (Bethesda)">
        <title>A reference genome for the long-term kleptoplast-retaining sea slug Elysia crispata morphotype clarki.</title>
        <authorList>
            <person name="Eastman K.E."/>
            <person name="Pendleton A.L."/>
            <person name="Shaikh M.A."/>
            <person name="Suttiyut T."/>
            <person name="Ogas R."/>
            <person name="Tomko P."/>
            <person name="Gavelis G."/>
            <person name="Widhalm J.R."/>
            <person name="Wisecaver J.H."/>
        </authorList>
    </citation>
    <scope>NUCLEOTIDE SEQUENCE</scope>
    <source>
        <strain evidence="13">ECLA1</strain>
    </source>
</reference>
<keyword evidence="14" id="KW-1185">Reference proteome</keyword>
<dbReference type="GO" id="GO:0008270">
    <property type="term" value="F:zinc ion binding"/>
    <property type="evidence" value="ECO:0007669"/>
    <property type="project" value="UniProtKB-KW"/>
</dbReference>
<gene>
    <name evidence="13" type="ORF">RRG08_008918</name>
</gene>
<dbReference type="PROSITE" id="PS50089">
    <property type="entry name" value="ZF_RING_2"/>
    <property type="match status" value="1"/>
</dbReference>
<keyword evidence="7 10" id="KW-0472">Membrane</keyword>
<accession>A0AAE0ZY41</accession>
<keyword evidence="3" id="KW-0479">Metal-binding</keyword>
<dbReference type="SMART" id="SM00184">
    <property type="entry name" value="RING"/>
    <property type="match status" value="1"/>
</dbReference>
<dbReference type="PANTHER" id="PTHR46539:SF23">
    <property type="entry name" value="RING-TYPE DOMAIN-CONTAINING PROTEIN"/>
    <property type="match status" value="1"/>
</dbReference>
<feature type="region of interest" description="Disordered" evidence="9">
    <location>
        <begin position="411"/>
        <end position="436"/>
    </location>
</feature>
<evidence type="ECO:0000256" key="2">
    <source>
        <dbReference type="ARBA" id="ARBA00022692"/>
    </source>
</evidence>
<protein>
    <recommendedName>
        <fullName evidence="12">RING-type domain-containing protein</fullName>
    </recommendedName>
</protein>
<feature type="transmembrane region" description="Helical" evidence="10">
    <location>
        <begin position="210"/>
        <end position="233"/>
    </location>
</feature>
<dbReference type="SUPFAM" id="SSF57850">
    <property type="entry name" value="RING/U-box"/>
    <property type="match status" value="1"/>
</dbReference>
<evidence type="ECO:0000256" key="6">
    <source>
        <dbReference type="ARBA" id="ARBA00022989"/>
    </source>
</evidence>
<dbReference type="Pfam" id="PF02225">
    <property type="entry name" value="PA"/>
    <property type="match status" value="1"/>
</dbReference>
<feature type="compositionally biased region" description="Polar residues" evidence="9">
    <location>
        <begin position="461"/>
        <end position="473"/>
    </location>
</feature>
<dbReference type="AlphaFoldDB" id="A0AAE0ZY41"/>
<proteinExistence type="predicted"/>
<feature type="domain" description="RING-type" evidence="12">
    <location>
        <begin position="279"/>
        <end position="320"/>
    </location>
</feature>
<dbReference type="InterPro" id="IPR001841">
    <property type="entry name" value="Znf_RING"/>
</dbReference>
<feature type="compositionally biased region" description="Basic and acidic residues" evidence="9">
    <location>
        <begin position="474"/>
        <end position="486"/>
    </location>
</feature>
<dbReference type="Gene3D" id="3.30.40.10">
    <property type="entry name" value="Zinc/RING finger domain, C3HC4 (zinc finger)"/>
    <property type="match status" value="1"/>
</dbReference>
<comment type="subcellular location">
    <subcellularLocation>
        <location evidence="1">Membrane</location>
    </subcellularLocation>
</comment>
<dbReference type="PANTHER" id="PTHR46539">
    <property type="entry name" value="E3 UBIQUITIN-PROTEIN LIGASE ATL42"/>
    <property type="match status" value="1"/>
</dbReference>
<dbReference type="Gene3D" id="3.50.30.30">
    <property type="match status" value="1"/>
</dbReference>
<evidence type="ECO:0000256" key="10">
    <source>
        <dbReference type="SAM" id="Phobius"/>
    </source>
</evidence>
<evidence type="ECO:0000256" key="5">
    <source>
        <dbReference type="ARBA" id="ARBA00022833"/>
    </source>
</evidence>
<dbReference type="GO" id="GO:0016020">
    <property type="term" value="C:membrane"/>
    <property type="evidence" value="ECO:0007669"/>
    <property type="project" value="UniProtKB-SubCell"/>
</dbReference>
<evidence type="ECO:0000256" key="1">
    <source>
        <dbReference type="ARBA" id="ARBA00004370"/>
    </source>
</evidence>
<name>A0AAE0ZY41_9GAST</name>
<dbReference type="CDD" id="cd16668">
    <property type="entry name" value="RING-H2_RNF130-like"/>
    <property type="match status" value="1"/>
</dbReference>
<sequence>MISFDISKLLGHSGLCGGAQLCVILLMISQVCCDEHHLENHNGIFYKAEIKYTYKESKRDELVTNEIEGKYGSGIQPVKDKISGKIVHITSRSKKDRSKTNHFGCGKYTTILPSVKWIALVERGECAFTEKLHTATVEYNASALVIYDNETAKETLMRHNDVKKKVAVFISRDKGLALAKLLDNGVVVEMEIHRRHAIGPEGANMNNSSVLFVSISFIIIVIISVAWLMFYYIRKFRYSHAKERLAKRLARAAKKAIAKIPQRTVNAGDKELEGDFDQCAICIEPYKDGDIIRLMPCRHVFHKSCVDPWLLDHRTCPMCKLDILQAFGMSTCKLDMLAYGMQGSQESVHRDMEGTAIMLESIPSVDGGGRSESTALVLDDQEASSSLEDEVQQNSEVKIVLVPHSCLHYHHSSRAGSSRSTGEGVLEEDEEEDADLEASTGLLARIDAHTCASSWDGVNISRGSAGSLNSSTGEKNRSGRGHKDSENSVEMEALIHPSGEKEEHINVKVKKDSANLQQSALNAECEDVKSPAK</sequence>
<evidence type="ECO:0000256" key="8">
    <source>
        <dbReference type="PROSITE-ProRule" id="PRU00175"/>
    </source>
</evidence>
<keyword evidence="5" id="KW-0862">Zinc</keyword>
<dbReference type="FunFam" id="3.30.40.10:FF:000009">
    <property type="entry name" value="E3 ubiquitin-protein ligase RNF130"/>
    <property type="match status" value="1"/>
</dbReference>
<evidence type="ECO:0000256" key="7">
    <source>
        <dbReference type="ARBA" id="ARBA00023136"/>
    </source>
</evidence>
<evidence type="ECO:0000313" key="13">
    <source>
        <dbReference type="EMBL" id="KAK3777071.1"/>
    </source>
</evidence>
<organism evidence="13 14">
    <name type="scientific">Elysia crispata</name>
    <name type="common">lettuce slug</name>
    <dbReference type="NCBI Taxonomy" id="231223"/>
    <lineage>
        <taxon>Eukaryota</taxon>
        <taxon>Metazoa</taxon>
        <taxon>Spiralia</taxon>
        <taxon>Lophotrochozoa</taxon>
        <taxon>Mollusca</taxon>
        <taxon>Gastropoda</taxon>
        <taxon>Heterobranchia</taxon>
        <taxon>Euthyneura</taxon>
        <taxon>Panpulmonata</taxon>
        <taxon>Sacoglossa</taxon>
        <taxon>Placobranchoidea</taxon>
        <taxon>Plakobranchidae</taxon>
        <taxon>Elysia</taxon>
    </lineage>
</organism>
<feature type="signal peptide" evidence="11">
    <location>
        <begin position="1"/>
        <end position="33"/>
    </location>
</feature>
<keyword evidence="6 10" id="KW-1133">Transmembrane helix</keyword>
<keyword evidence="2 10" id="KW-0812">Transmembrane</keyword>
<keyword evidence="4 8" id="KW-0863">Zinc-finger</keyword>
<evidence type="ECO:0000313" key="14">
    <source>
        <dbReference type="Proteomes" id="UP001283361"/>
    </source>
</evidence>
<feature type="region of interest" description="Disordered" evidence="9">
    <location>
        <begin position="457"/>
        <end position="491"/>
    </location>
</feature>
<dbReference type="InterPro" id="IPR013083">
    <property type="entry name" value="Znf_RING/FYVE/PHD"/>
</dbReference>
<evidence type="ECO:0000259" key="12">
    <source>
        <dbReference type="PROSITE" id="PS50089"/>
    </source>
</evidence>
<evidence type="ECO:0000256" key="11">
    <source>
        <dbReference type="SAM" id="SignalP"/>
    </source>
</evidence>